<name>A0A074N224_9SPHN</name>
<dbReference type="AlphaFoldDB" id="A0A074N224"/>
<protein>
    <recommendedName>
        <fullName evidence="3">DOMON-like domain-containing protein</fullName>
    </recommendedName>
</protein>
<reference evidence="1 2" key="1">
    <citation type="submission" date="2014-04" db="EMBL/GenBank/DDBJ databases">
        <title>A comprehensive comparison of genomes of Erythrobacter spp. Strains.</title>
        <authorList>
            <person name="Zheng Q."/>
        </authorList>
    </citation>
    <scope>NUCLEOTIDE SEQUENCE [LARGE SCALE GENOMIC DNA]</scope>
    <source>
        <strain evidence="1 2">DSM 8509</strain>
    </source>
</reference>
<accession>A0A074N224</accession>
<dbReference type="RefSeq" id="WP_034901436.1">
    <property type="nucleotide sequence ID" value="NZ_CP017057.1"/>
</dbReference>
<organism evidence="1 2">
    <name type="scientific">Erythrobacter litoralis</name>
    <dbReference type="NCBI Taxonomy" id="39960"/>
    <lineage>
        <taxon>Bacteria</taxon>
        <taxon>Pseudomonadati</taxon>
        <taxon>Pseudomonadota</taxon>
        <taxon>Alphaproteobacteria</taxon>
        <taxon>Sphingomonadales</taxon>
        <taxon>Erythrobacteraceae</taxon>
        <taxon>Erythrobacter/Porphyrobacter group</taxon>
        <taxon>Erythrobacter</taxon>
    </lineage>
</organism>
<dbReference type="CDD" id="cd09627">
    <property type="entry name" value="DOMON_murB_like"/>
    <property type="match status" value="1"/>
</dbReference>
<dbReference type="EMBL" id="JMIX01000003">
    <property type="protein sequence ID" value="KEO98945.1"/>
    <property type="molecule type" value="Genomic_DNA"/>
</dbReference>
<evidence type="ECO:0000313" key="1">
    <source>
        <dbReference type="EMBL" id="KEO98945.1"/>
    </source>
</evidence>
<sequence length="175" mass="18853">MIPLMLHRSCDLGPIRAVTARIDATATGLEAEFRLDGTLEGIVLPPSGPSIRADGLWKSTCFEVFWQGIGEEGYREFNFAPSGKWAAYGFDSYREGMREAPVKAIALSCSHASARGSGEMVLRANVAADLASPAQVGLSAVIEHRGGGLQYWALAFAPGQPDFHSEACRQLIVER</sequence>
<evidence type="ECO:0000313" key="2">
    <source>
        <dbReference type="Proteomes" id="UP000027866"/>
    </source>
</evidence>
<comment type="caution">
    <text evidence="1">The sequence shown here is derived from an EMBL/GenBank/DDBJ whole genome shotgun (WGS) entry which is preliminary data.</text>
</comment>
<evidence type="ECO:0008006" key="3">
    <source>
        <dbReference type="Google" id="ProtNLM"/>
    </source>
</evidence>
<dbReference type="Proteomes" id="UP000027866">
    <property type="component" value="Unassembled WGS sequence"/>
</dbReference>
<keyword evidence="2" id="KW-1185">Reference proteome</keyword>
<dbReference type="OrthoDB" id="190583at2"/>
<gene>
    <name evidence="1" type="ORF">EH32_07520</name>
</gene>
<proteinExistence type="predicted"/>